<evidence type="ECO:0000256" key="1">
    <source>
        <dbReference type="ARBA" id="ARBA00010337"/>
    </source>
</evidence>
<reference evidence="8 9" key="1">
    <citation type="submission" date="2019-08" db="EMBL/GenBank/DDBJ databases">
        <title>Draft genome sequences of two oriental melons (Cucumis melo L. var makuwa).</title>
        <authorList>
            <person name="Kwon S.-Y."/>
        </authorList>
    </citation>
    <scope>NUCLEOTIDE SEQUENCE [LARGE SCALE GENOMIC DNA]</scope>
    <source>
        <strain evidence="9">cv. Chang Bougi</strain>
        <tissue evidence="8">Leaf</tissue>
    </source>
</reference>
<dbReference type="GO" id="GO:0051321">
    <property type="term" value="P:meiotic cell cycle"/>
    <property type="evidence" value="ECO:0007669"/>
    <property type="project" value="TreeGrafter"/>
</dbReference>
<evidence type="ECO:0000256" key="2">
    <source>
        <dbReference type="ARBA" id="ARBA00022490"/>
    </source>
</evidence>
<comment type="similarity">
    <text evidence="1 5">Belongs to the TUBGCP family.</text>
</comment>
<dbReference type="GO" id="GO:0031122">
    <property type="term" value="P:cytoplasmic microtubule organization"/>
    <property type="evidence" value="ECO:0007669"/>
    <property type="project" value="TreeGrafter"/>
</dbReference>
<dbReference type="GO" id="GO:0051011">
    <property type="term" value="F:microtubule minus-end binding"/>
    <property type="evidence" value="ECO:0007669"/>
    <property type="project" value="TreeGrafter"/>
</dbReference>
<dbReference type="AlphaFoldDB" id="A0A5D3BQX3"/>
<proteinExistence type="inferred from homology"/>
<dbReference type="GO" id="GO:0051225">
    <property type="term" value="P:spindle assembly"/>
    <property type="evidence" value="ECO:0007669"/>
    <property type="project" value="TreeGrafter"/>
</dbReference>
<dbReference type="InterPro" id="IPR007259">
    <property type="entry name" value="GCP"/>
</dbReference>
<gene>
    <name evidence="8" type="ORF">E5676_scaffold451G00310</name>
</gene>
<comment type="caution">
    <text evidence="8">The sequence shown here is derived from an EMBL/GenBank/DDBJ whole genome shotgun (WGS) entry which is preliminary data.</text>
</comment>
<feature type="chain" id="PRO_5022898069" description="Gamma-tubulin complex component" evidence="6">
    <location>
        <begin position="18"/>
        <end position="133"/>
    </location>
</feature>
<dbReference type="GO" id="GO:0000278">
    <property type="term" value="P:mitotic cell cycle"/>
    <property type="evidence" value="ECO:0007669"/>
    <property type="project" value="TreeGrafter"/>
</dbReference>
<dbReference type="Gene3D" id="1.20.120.1900">
    <property type="entry name" value="Gamma-tubulin complex, C-terminal domain"/>
    <property type="match status" value="1"/>
</dbReference>
<feature type="signal peptide" evidence="6">
    <location>
        <begin position="1"/>
        <end position="17"/>
    </location>
</feature>
<dbReference type="GO" id="GO:0005874">
    <property type="term" value="C:microtubule"/>
    <property type="evidence" value="ECO:0007669"/>
    <property type="project" value="UniProtKB-KW"/>
</dbReference>
<evidence type="ECO:0000256" key="3">
    <source>
        <dbReference type="ARBA" id="ARBA00022701"/>
    </source>
</evidence>
<evidence type="ECO:0000313" key="9">
    <source>
        <dbReference type="Proteomes" id="UP000321947"/>
    </source>
</evidence>
<protein>
    <recommendedName>
        <fullName evidence="5">Gamma-tubulin complex component</fullName>
    </recommendedName>
</protein>
<evidence type="ECO:0000256" key="5">
    <source>
        <dbReference type="RuleBase" id="RU363050"/>
    </source>
</evidence>
<evidence type="ECO:0000256" key="6">
    <source>
        <dbReference type="SAM" id="SignalP"/>
    </source>
</evidence>
<accession>A0A5D3BQX3</accession>
<dbReference type="EMBL" id="SSTD01016175">
    <property type="protein sequence ID" value="TYK01480.1"/>
    <property type="molecule type" value="Genomic_DNA"/>
</dbReference>
<sequence>MLMKFLCGFLYCYSLKAQKWCVIEADSKLQDIHSYLELSVQKSSCEHDHNKDRLFVYIKEQCTLPLSKATIGIDSFEFLGLGYQVEWPINIILTPAALKIYAEIFSFHVKVKLAGFSLTKVWSLLKVVICPLI</sequence>
<organism evidence="8 9">
    <name type="scientific">Cucumis melo var. makuwa</name>
    <name type="common">Oriental melon</name>
    <dbReference type="NCBI Taxonomy" id="1194695"/>
    <lineage>
        <taxon>Eukaryota</taxon>
        <taxon>Viridiplantae</taxon>
        <taxon>Streptophyta</taxon>
        <taxon>Embryophyta</taxon>
        <taxon>Tracheophyta</taxon>
        <taxon>Spermatophyta</taxon>
        <taxon>Magnoliopsida</taxon>
        <taxon>eudicotyledons</taxon>
        <taxon>Gunneridae</taxon>
        <taxon>Pentapetalae</taxon>
        <taxon>rosids</taxon>
        <taxon>fabids</taxon>
        <taxon>Cucurbitales</taxon>
        <taxon>Cucurbitaceae</taxon>
        <taxon>Benincaseae</taxon>
        <taxon>Cucumis</taxon>
    </lineage>
</organism>
<keyword evidence="6" id="KW-0732">Signal</keyword>
<keyword evidence="3 5" id="KW-0493">Microtubule</keyword>
<dbReference type="GO" id="GO:0043015">
    <property type="term" value="F:gamma-tubulin binding"/>
    <property type="evidence" value="ECO:0007669"/>
    <property type="project" value="InterPro"/>
</dbReference>
<dbReference type="InterPro" id="IPR042241">
    <property type="entry name" value="GCP_C_sf"/>
</dbReference>
<comment type="subcellular location">
    <subcellularLocation>
        <location evidence="5">Cytoplasm</location>
        <location evidence="5">Cytoskeleton</location>
        <location evidence="5">Microtubule organizing center</location>
    </subcellularLocation>
</comment>
<dbReference type="GO" id="GO:0007020">
    <property type="term" value="P:microtubule nucleation"/>
    <property type="evidence" value="ECO:0007669"/>
    <property type="project" value="InterPro"/>
</dbReference>
<evidence type="ECO:0000313" key="8">
    <source>
        <dbReference type="EMBL" id="TYK01480.1"/>
    </source>
</evidence>
<name>A0A5D3BQX3_CUCMM</name>
<dbReference type="InterPro" id="IPR040457">
    <property type="entry name" value="GCP_C"/>
</dbReference>
<dbReference type="PANTHER" id="PTHR19302">
    <property type="entry name" value="GAMMA TUBULIN COMPLEX PROTEIN"/>
    <property type="match status" value="1"/>
</dbReference>
<keyword evidence="2 5" id="KW-0963">Cytoplasm</keyword>
<comment type="function">
    <text evidence="5">Component of the gamma-tubulin ring complex (gTuRC) which mediates microtubule nucleation.</text>
</comment>
<dbReference type="GO" id="GO:0000922">
    <property type="term" value="C:spindle pole"/>
    <property type="evidence" value="ECO:0007669"/>
    <property type="project" value="InterPro"/>
</dbReference>
<evidence type="ECO:0000256" key="4">
    <source>
        <dbReference type="ARBA" id="ARBA00023212"/>
    </source>
</evidence>
<dbReference type="GO" id="GO:0000930">
    <property type="term" value="C:gamma-tubulin complex"/>
    <property type="evidence" value="ECO:0007669"/>
    <property type="project" value="TreeGrafter"/>
</dbReference>
<keyword evidence="4 5" id="KW-0206">Cytoskeleton</keyword>
<dbReference type="Pfam" id="PF04130">
    <property type="entry name" value="GCP_C_terminal"/>
    <property type="match status" value="1"/>
</dbReference>
<dbReference type="Proteomes" id="UP000321947">
    <property type="component" value="Unassembled WGS sequence"/>
</dbReference>
<feature type="domain" description="Gamma tubulin complex component C-terminal" evidence="7">
    <location>
        <begin position="14"/>
        <end position="122"/>
    </location>
</feature>
<dbReference type="PANTHER" id="PTHR19302:SF70">
    <property type="entry name" value="GAMMA-TUBULIN COMPLEX COMPONENT 6"/>
    <property type="match status" value="1"/>
</dbReference>
<evidence type="ECO:0000259" key="7">
    <source>
        <dbReference type="Pfam" id="PF04130"/>
    </source>
</evidence>